<dbReference type="AlphaFoldDB" id="A0A0D0CDE1"/>
<dbReference type="GO" id="GO:0004190">
    <property type="term" value="F:aspartic-type endopeptidase activity"/>
    <property type="evidence" value="ECO:0007669"/>
    <property type="project" value="InterPro"/>
</dbReference>
<gene>
    <name evidence="3" type="ORF">GYMLUDRAFT_1017171</name>
</gene>
<dbReference type="Pfam" id="PF00026">
    <property type="entry name" value="Asp"/>
    <property type="match status" value="1"/>
</dbReference>
<feature type="non-terminal residue" evidence="3">
    <location>
        <position position="80"/>
    </location>
</feature>
<dbReference type="HOGENOM" id="CLU_2596538_0_0_1"/>
<dbReference type="PANTHER" id="PTHR47966">
    <property type="entry name" value="BETA-SITE APP-CLEAVING ENZYME, ISOFORM A-RELATED"/>
    <property type="match status" value="1"/>
</dbReference>
<evidence type="ECO:0000313" key="4">
    <source>
        <dbReference type="Proteomes" id="UP000053593"/>
    </source>
</evidence>
<accession>A0A0D0CDE1</accession>
<evidence type="ECO:0000256" key="1">
    <source>
        <dbReference type="ARBA" id="ARBA00007447"/>
    </source>
</evidence>
<dbReference type="PANTHER" id="PTHR47966:SF51">
    <property type="entry name" value="BETA-SITE APP-CLEAVING ENZYME, ISOFORM A-RELATED"/>
    <property type="match status" value="1"/>
</dbReference>
<evidence type="ECO:0000313" key="3">
    <source>
        <dbReference type="EMBL" id="KIK56052.1"/>
    </source>
</evidence>
<dbReference type="PROSITE" id="PS51767">
    <property type="entry name" value="PEPTIDASE_A1"/>
    <property type="match status" value="1"/>
</dbReference>
<dbReference type="GO" id="GO:0006508">
    <property type="term" value="P:proteolysis"/>
    <property type="evidence" value="ECO:0007669"/>
    <property type="project" value="InterPro"/>
</dbReference>
<dbReference type="Gene3D" id="2.40.70.10">
    <property type="entry name" value="Acid Proteases"/>
    <property type="match status" value="1"/>
</dbReference>
<keyword evidence="4" id="KW-1185">Reference proteome</keyword>
<dbReference type="Proteomes" id="UP000053593">
    <property type="component" value="Unassembled WGS sequence"/>
</dbReference>
<dbReference type="SUPFAM" id="SSF50630">
    <property type="entry name" value="Acid proteases"/>
    <property type="match status" value="1"/>
</dbReference>
<dbReference type="EMBL" id="KN834801">
    <property type="protein sequence ID" value="KIK56052.1"/>
    <property type="molecule type" value="Genomic_DNA"/>
</dbReference>
<feature type="domain" description="Peptidase A1" evidence="2">
    <location>
        <begin position="1"/>
        <end position="80"/>
    </location>
</feature>
<organism evidence="3 4">
    <name type="scientific">Collybiopsis luxurians FD-317 M1</name>
    <dbReference type="NCBI Taxonomy" id="944289"/>
    <lineage>
        <taxon>Eukaryota</taxon>
        <taxon>Fungi</taxon>
        <taxon>Dikarya</taxon>
        <taxon>Basidiomycota</taxon>
        <taxon>Agaricomycotina</taxon>
        <taxon>Agaricomycetes</taxon>
        <taxon>Agaricomycetidae</taxon>
        <taxon>Agaricales</taxon>
        <taxon>Marasmiineae</taxon>
        <taxon>Omphalotaceae</taxon>
        <taxon>Collybiopsis</taxon>
        <taxon>Collybiopsis luxurians</taxon>
    </lineage>
</organism>
<dbReference type="InterPro" id="IPR033121">
    <property type="entry name" value="PEPTIDASE_A1"/>
</dbReference>
<reference evidence="3 4" key="1">
    <citation type="submission" date="2014-04" db="EMBL/GenBank/DDBJ databases">
        <title>Evolutionary Origins and Diversification of the Mycorrhizal Mutualists.</title>
        <authorList>
            <consortium name="DOE Joint Genome Institute"/>
            <consortium name="Mycorrhizal Genomics Consortium"/>
            <person name="Kohler A."/>
            <person name="Kuo A."/>
            <person name="Nagy L.G."/>
            <person name="Floudas D."/>
            <person name="Copeland A."/>
            <person name="Barry K.W."/>
            <person name="Cichocki N."/>
            <person name="Veneault-Fourrey C."/>
            <person name="LaButti K."/>
            <person name="Lindquist E.A."/>
            <person name="Lipzen A."/>
            <person name="Lundell T."/>
            <person name="Morin E."/>
            <person name="Murat C."/>
            <person name="Riley R."/>
            <person name="Ohm R."/>
            <person name="Sun H."/>
            <person name="Tunlid A."/>
            <person name="Henrissat B."/>
            <person name="Grigoriev I.V."/>
            <person name="Hibbett D.S."/>
            <person name="Martin F."/>
        </authorList>
    </citation>
    <scope>NUCLEOTIDE SEQUENCE [LARGE SCALE GENOMIC DNA]</scope>
    <source>
        <strain evidence="3 4">FD-317 M1</strain>
    </source>
</reference>
<dbReference type="InterPro" id="IPR001461">
    <property type="entry name" value="Aspartic_peptidase_A1"/>
</dbReference>
<sequence>QNFFIDFDTGSSDLWVPSKNKYSDSDSSTFSEQPGFFLVQYADKSFVSGPIYIDTVTVAGITASNQMFFPVTKLRRRPRR</sequence>
<protein>
    <recommendedName>
        <fullName evidence="2">Peptidase A1 domain-containing protein</fullName>
    </recommendedName>
</protein>
<name>A0A0D0CDE1_9AGAR</name>
<proteinExistence type="inferred from homology"/>
<comment type="similarity">
    <text evidence="1">Belongs to the peptidase A1 family.</text>
</comment>
<evidence type="ECO:0000259" key="2">
    <source>
        <dbReference type="PROSITE" id="PS51767"/>
    </source>
</evidence>
<dbReference type="InterPro" id="IPR021109">
    <property type="entry name" value="Peptidase_aspartic_dom_sf"/>
</dbReference>
<dbReference type="OrthoDB" id="3263586at2759"/>
<dbReference type="CDD" id="cd05470">
    <property type="entry name" value="pepsin_retropepsin_like"/>
    <property type="match status" value="1"/>
</dbReference>